<evidence type="ECO:0000313" key="3">
    <source>
        <dbReference type="Proteomes" id="UP000008710"/>
    </source>
</evidence>
<proteinExistence type="predicted"/>
<protein>
    <recommendedName>
        <fullName evidence="4">Transmembrane protein</fullName>
    </recommendedName>
</protein>
<dbReference type="HOGENOM" id="CLU_175584_0_0_11"/>
<evidence type="ECO:0000256" key="1">
    <source>
        <dbReference type="SAM" id="Phobius"/>
    </source>
</evidence>
<dbReference type="eggNOG" id="ENOG50336Z2">
    <property type="taxonomic scope" value="Bacteria"/>
</dbReference>
<name>Q0S186_RHOJR</name>
<dbReference type="RefSeq" id="WP_011598671.1">
    <property type="nucleotide sequence ID" value="NC_008268.1"/>
</dbReference>
<dbReference type="AlphaFoldDB" id="Q0S186"/>
<dbReference type="Proteomes" id="UP000008710">
    <property type="component" value="Chromosome"/>
</dbReference>
<dbReference type="OrthoDB" id="69505at2"/>
<sequence>MSSWPYWFEIAVTCGITAVGTIVWGHWEEHTPKWRRIGKIFVLCGLSVLVCATAGRFWFFVLLGVLAAIVLLIHAWWLPRKGINGWTGEPREKYYALRGWRWPPERQ</sequence>
<keyword evidence="1" id="KW-0472">Membrane</keyword>
<organism evidence="2 3">
    <name type="scientific">Rhodococcus jostii (strain RHA1)</name>
    <dbReference type="NCBI Taxonomy" id="101510"/>
    <lineage>
        <taxon>Bacteria</taxon>
        <taxon>Bacillati</taxon>
        <taxon>Actinomycetota</taxon>
        <taxon>Actinomycetes</taxon>
        <taxon>Mycobacteriales</taxon>
        <taxon>Nocardiaceae</taxon>
        <taxon>Rhodococcus</taxon>
    </lineage>
</organism>
<accession>Q0S186</accession>
<keyword evidence="1" id="KW-0812">Transmembrane</keyword>
<feature type="transmembrane region" description="Helical" evidence="1">
    <location>
        <begin position="61"/>
        <end position="78"/>
    </location>
</feature>
<reference evidence="3" key="1">
    <citation type="journal article" date="2006" name="Proc. Natl. Acad. Sci. U.S.A.">
        <title>The complete genome of Rhodococcus sp. RHA1 provides insights into a catabolic powerhouse.</title>
        <authorList>
            <person name="McLeod M.P."/>
            <person name="Warren R.L."/>
            <person name="Hsiao W.W.L."/>
            <person name="Araki N."/>
            <person name="Myhre M."/>
            <person name="Fernandes C."/>
            <person name="Miyazawa D."/>
            <person name="Wong W."/>
            <person name="Lillquist A.L."/>
            <person name="Wang D."/>
            <person name="Dosanjh M."/>
            <person name="Hara H."/>
            <person name="Petrescu A."/>
            <person name="Morin R.D."/>
            <person name="Yang G."/>
            <person name="Stott J.M."/>
            <person name="Schein J.E."/>
            <person name="Shin H."/>
            <person name="Smailus D."/>
            <person name="Siddiqui A.S."/>
            <person name="Marra M.A."/>
            <person name="Jones S.J.M."/>
            <person name="Holt R."/>
            <person name="Brinkman F.S.L."/>
            <person name="Miyauchi K."/>
            <person name="Fukuda M."/>
            <person name="Davies J.E."/>
            <person name="Mohn W.W."/>
            <person name="Eltis L.D."/>
        </authorList>
    </citation>
    <scope>NUCLEOTIDE SEQUENCE [LARGE SCALE GENOMIC DNA]</scope>
    <source>
        <strain evidence="3">RHA1</strain>
    </source>
</reference>
<dbReference type="EMBL" id="CP000431">
    <property type="protein sequence ID" value="ABG98700.1"/>
    <property type="molecule type" value="Genomic_DNA"/>
</dbReference>
<evidence type="ECO:0000313" key="2">
    <source>
        <dbReference type="EMBL" id="ABG98700.1"/>
    </source>
</evidence>
<dbReference type="KEGG" id="rha:RHA1_ro06934"/>
<evidence type="ECO:0008006" key="4">
    <source>
        <dbReference type="Google" id="ProtNLM"/>
    </source>
</evidence>
<gene>
    <name evidence="2" type="ordered locus">RHA1_ro06934</name>
</gene>
<keyword evidence="1" id="KW-1133">Transmembrane helix</keyword>
<feature type="transmembrane region" description="Helical" evidence="1">
    <location>
        <begin position="6"/>
        <end position="25"/>
    </location>
</feature>
<dbReference type="PATRIC" id="fig|101510.16.peg.6996"/>